<sequence>MSLARHPRTAAATAAALDVGVGLRAPHYRQFLEQRPAIGWLEVHTENYLDQAGWDWHVLSQLRRDYPLSLHGVGLGLGSARGFSSEHLERVASLVRRVEPALVSEHLCWGAVAGRQLNDLLPVTLDAAALDLLSERVQRVQDKLQRQILLENVSTYVRFQADAMGEMEFLAALAARTGCGLLVDINNLYVNQCNHGEDALQALAAIAPGTVGEIHLAGHLVTPLAVIDHHGDTVAEPVWRLYEAALHRFGRVPTLIEWDTDIPALDVLLGEADKARALADRLVPGVPVSAPACAPQAWPAVATTTVGGTVDAAPMAPAGAEPAPIFAHTQSDFAAALFDPGQESAVQARFRQGQDGRRFGLYRGNLTATWDKTLANAYPVIRMLVGEEFFGGLSRAYGHAYPSDNADLNRFGAQFAAFLAGFPHAAQFPYLPDMARLEWAVHRAHYAPAAEPVTPAQLAAVPPERLELCTMRLHPACSLHASPWAVVPLWLAHQADAQQAFPAVMEQASHGIVLRPQWQTRLLRLSPAAHAALAQLADGATFGAALDAAFDLDEAFDIGGQLSLWLEHHLIVDTGG</sequence>
<dbReference type="PANTHER" id="PTHR42194:SF1">
    <property type="entry name" value="UPF0276 PROTEIN HI_1600"/>
    <property type="match status" value="1"/>
</dbReference>
<dbReference type="NCBIfam" id="NF003818">
    <property type="entry name" value="PRK05409.1"/>
    <property type="match status" value="1"/>
</dbReference>
<protein>
    <submittedName>
        <fullName evidence="2">DUF692 family protein</fullName>
    </submittedName>
</protein>
<comment type="caution">
    <text evidence="2">The sequence shown here is derived from an EMBL/GenBank/DDBJ whole genome shotgun (WGS) entry which is preliminary data.</text>
</comment>
<evidence type="ECO:0000259" key="1">
    <source>
        <dbReference type="Pfam" id="PF09836"/>
    </source>
</evidence>
<dbReference type="Pfam" id="PF05114">
    <property type="entry name" value="MbnB_TglH_ChrH"/>
    <property type="match status" value="1"/>
</dbReference>
<dbReference type="InterPro" id="IPR007801">
    <property type="entry name" value="MbnB/TglH/ChrH"/>
</dbReference>
<evidence type="ECO:0000313" key="2">
    <source>
        <dbReference type="EMBL" id="MBA5637015.1"/>
    </source>
</evidence>
<dbReference type="Gene3D" id="3.20.20.150">
    <property type="entry name" value="Divalent-metal-dependent TIM barrel enzymes"/>
    <property type="match status" value="1"/>
</dbReference>
<feature type="domain" description="Putative DNA-binding" evidence="1">
    <location>
        <begin position="329"/>
        <end position="419"/>
    </location>
</feature>
<proteinExistence type="predicted"/>
<accession>A0A7W2EQX6</accession>
<dbReference type="AlphaFoldDB" id="A0A7W2EQX6"/>
<dbReference type="Gene3D" id="1.10.150.690">
    <property type="entry name" value="DUF2063"/>
    <property type="match status" value="1"/>
</dbReference>
<dbReference type="InterPro" id="IPR018640">
    <property type="entry name" value="DUF2063"/>
</dbReference>
<gene>
    <name evidence="2" type="ORF">H3H37_08100</name>
</gene>
<dbReference type="PANTHER" id="PTHR42194">
    <property type="entry name" value="UPF0276 PROTEIN HI_1600"/>
    <property type="match status" value="1"/>
</dbReference>
<evidence type="ECO:0000313" key="3">
    <source>
        <dbReference type="Proteomes" id="UP000534388"/>
    </source>
</evidence>
<organism evidence="2 3">
    <name type="scientific">Rugamonas brunnea</name>
    <dbReference type="NCBI Taxonomy" id="2758569"/>
    <lineage>
        <taxon>Bacteria</taxon>
        <taxon>Pseudomonadati</taxon>
        <taxon>Pseudomonadota</taxon>
        <taxon>Betaproteobacteria</taxon>
        <taxon>Burkholderiales</taxon>
        <taxon>Oxalobacteraceae</taxon>
        <taxon>Telluria group</taxon>
        <taxon>Rugamonas</taxon>
    </lineage>
</organism>
<dbReference type="RefSeq" id="WP_182161248.1">
    <property type="nucleotide sequence ID" value="NZ_JACEZT010000004.1"/>
</dbReference>
<dbReference type="InterPro" id="IPR044922">
    <property type="entry name" value="DUF2063_N_sf"/>
</dbReference>
<name>A0A7W2EQX6_9BURK</name>
<keyword evidence="3" id="KW-1185">Reference proteome</keyword>
<reference evidence="2 3" key="1">
    <citation type="submission" date="2020-07" db="EMBL/GenBank/DDBJ databases">
        <title>Novel species isolated from subtropical streams in China.</title>
        <authorList>
            <person name="Lu H."/>
        </authorList>
    </citation>
    <scope>NUCLEOTIDE SEQUENCE [LARGE SCALE GENOMIC DNA]</scope>
    <source>
        <strain evidence="2 3">LX20W</strain>
    </source>
</reference>
<dbReference type="Proteomes" id="UP000534388">
    <property type="component" value="Unassembled WGS sequence"/>
</dbReference>
<dbReference type="InterPro" id="IPR036237">
    <property type="entry name" value="Xyl_isomerase-like_sf"/>
</dbReference>
<dbReference type="Pfam" id="PF09836">
    <property type="entry name" value="DUF2063"/>
    <property type="match status" value="1"/>
</dbReference>
<dbReference type="EMBL" id="JACEZT010000004">
    <property type="protein sequence ID" value="MBA5637015.1"/>
    <property type="molecule type" value="Genomic_DNA"/>
</dbReference>
<dbReference type="SUPFAM" id="SSF51658">
    <property type="entry name" value="Xylose isomerase-like"/>
    <property type="match status" value="1"/>
</dbReference>